<dbReference type="PANTHER" id="PTHR38360">
    <property type="entry name" value="OS03G0120000 PROTEIN"/>
    <property type="match status" value="1"/>
</dbReference>
<dbReference type="Proteomes" id="UP000188268">
    <property type="component" value="Unassembled WGS sequence"/>
</dbReference>
<evidence type="ECO:0000313" key="2">
    <source>
        <dbReference type="Proteomes" id="UP000188268"/>
    </source>
</evidence>
<dbReference type="Gramene" id="OMP05216">
    <property type="protein sequence ID" value="OMP05216"/>
    <property type="gene ID" value="CCACVL1_02000"/>
</dbReference>
<sequence>TVNVVVYETYTSDPIGYSQSTFLQNIDIEDNSCFGFLANQSICRYDKRIHNSTTLDRGHRD</sequence>
<proteinExistence type="predicted"/>
<keyword evidence="2" id="KW-1185">Reference proteome</keyword>
<reference evidence="1 2" key="1">
    <citation type="submission" date="2013-09" db="EMBL/GenBank/DDBJ databases">
        <title>Corchorus capsularis genome sequencing.</title>
        <authorList>
            <person name="Alam M."/>
            <person name="Haque M.S."/>
            <person name="Islam M.S."/>
            <person name="Emdad E.M."/>
            <person name="Islam M.M."/>
            <person name="Ahmed B."/>
            <person name="Halim A."/>
            <person name="Hossen Q.M.M."/>
            <person name="Hossain M.Z."/>
            <person name="Ahmed R."/>
            <person name="Khan M.M."/>
            <person name="Islam R."/>
            <person name="Rashid M.M."/>
            <person name="Khan S.A."/>
            <person name="Rahman M.S."/>
            <person name="Alam M."/>
        </authorList>
    </citation>
    <scope>NUCLEOTIDE SEQUENCE [LARGE SCALE GENOMIC DNA]</scope>
    <source>
        <strain evidence="2">cv. CVL-1</strain>
        <tissue evidence="1">Whole seedling</tissue>
    </source>
</reference>
<accession>A0A1R3KDQ8</accession>
<dbReference type="STRING" id="210143.A0A1R3KDQ8"/>
<organism evidence="1 2">
    <name type="scientific">Corchorus capsularis</name>
    <name type="common">Jute</name>
    <dbReference type="NCBI Taxonomy" id="210143"/>
    <lineage>
        <taxon>Eukaryota</taxon>
        <taxon>Viridiplantae</taxon>
        <taxon>Streptophyta</taxon>
        <taxon>Embryophyta</taxon>
        <taxon>Tracheophyta</taxon>
        <taxon>Spermatophyta</taxon>
        <taxon>Magnoliopsida</taxon>
        <taxon>eudicotyledons</taxon>
        <taxon>Gunneridae</taxon>
        <taxon>Pentapetalae</taxon>
        <taxon>rosids</taxon>
        <taxon>malvids</taxon>
        <taxon>Malvales</taxon>
        <taxon>Malvaceae</taxon>
        <taxon>Grewioideae</taxon>
        <taxon>Apeibeae</taxon>
        <taxon>Corchorus</taxon>
    </lineage>
</organism>
<gene>
    <name evidence="1" type="ORF">CCACVL1_02000</name>
</gene>
<dbReference type="AlphaFoldDB" id="A0A1R3KDQ8"/>
<evidence type="ECO:0000313" key="1">
    <source>
        <dbReference type="EMBL" id="OMP05216.1"/>
    </source>
</evidence>
<dbReference type="PANTHER" id="PTHR38360:SF1">
    <property type="entry name" value="F12P19.7"/>
    <property type="match status" value="1"/>
</dbReference>
<dbReference type="EMBL" id="AWWV01005463">
    <property type="protein sequence ID" value="OMP05216.1"/>
    <property type="molecule type" value="Genomic_DNA"/>
</dbReference>
<name>A0A1R3KDQ8_COCAP</name>
<feature type="non-terminal residue" evidence="1">
    <location>
        <position position="1"/>
    </location>
</feature>
<protein>
    <submittedName>
        <fullName evidence="1">Uncharacterized protein</fullName>
    </submittedName>
</protein>
<dbReference type="OrthoDB" id="409848at2759"/>
<comment type="caution">
    <text evidence="1">The sequence shown here is derived from an EMBL/GenBank/DDBJ whole genome shotgun (WGS) entry which is preliminary data.</text>
</comment>